<dbReference type="InterPro" id="IPR001680">
    <property type="entry name" value="WD40_rpt"/>
</dbReference>
<dbReference type="GO" id="GO:0005737">
    <property type="term" value="C:cytoplasm"/>
    <property type="evidence" value="ECO:0007669"/>
    <property type="project" value="UniProtKB-SubCell"/>
</dbReference>
<dbReference type="SMART" id="SM00320">
    <property type="entry name" value="WD40"/>
    <property type="match status" value="5"/>
</dbReference>
<evidence type="ECO:0000256" key="4">
    <source>
        <dbReference type="ARBA" id="ARBA00022574"/>
    </source>
</evidence>
<keyword evidence="10" id="KW-1185">Reference proteome</keyword>
<gene>
    <name evidence="9" type="ORF">J437_LFUL009564</name>
</gene>
<dbReference type="OrthoDB" id="9984207at2759"/>
<evidence type="ECO:0000256" key="5">
    <source>
        <dbReference type="ARBA" id="ARBA00022737"/>
    </source>
</evidence>
<name>A0A8K0K8C6_LADFU</name>
<feature type="repeat" description="WD" evidence="8">
    <location>
        <begin position="127"/>
        <end position="167"/>
    </location>
</feature>
<evidence type="ECO:0000256" key="2">
    <source>
        <dbReference type="ARBA" id="ARBA00004496"/>
    </source>
</evidence>
<accession>A0A8K0K8C6</accession>
<comment type="subcellular location">
    <subcellularLocation>
        <location evidence="2">Cytoplasm</location>
    </subcellularLocation>
    <subcellularLocation>
        <location evidence="1">Nucleus</location>
    </subcellularLocation>
</comment>
<dbReference type="PROSITE" id="PS50294">
    <property type="entry name" value="WD_REPEATS_REGION"/>
    <property type="match status" value="2"/>
</dbReference>
<feature type="repeat" description="WD" evidence="8">
    <location>
        <begin position="84"/>
        <end position="118"/>
    </location>
</feature>
<proteinExistence type="predicted"/>
<protein>
    <recommendedName>
        <fullName evidence="7">WD repeat-containing protein 37</fullName>
    </recommendedName>
</protein>
<dbReference type="EMBL" id="KZ308411">
    <property type="protein sequence ID" value="KAG8229095.1"/>
    <property type="molecule type" value="Genomic_DNA"/>
</dbReference>
<comment type="caution">
    <text evidence="9">The sequence shown here is derived from an EMBL/GenBank/DDBJ whole genome shotgun (WGS) entry which is preliminary data.</text>
</comment>
<dbReference type="AlphaFoldDB" id="A0A8K0K8C6"/>
<evidence type="ECO:0000256" key="6">
    <source>
        <dbReference type="ARBA" id="ARBA00023242"/>
    </source>
</evidence>
<evidence type="ECO:0000256" key="3">
    <source>
        <dbReference type="ARBA" id="ARBA00022490"/>
    </source>
</evidence>
<dbReference type="PANTHER" id="PTHR19855">
    <property type="entry name" value="WD40 REPEAT PROTEIN 12, 37"/>
    <property type="match status" value="1"/>
</dbReference>
<keyword evidence="4 8" id="KW-0853">WD repeat</keyword>
<evidence type="ECO:0000256" key="8">
    <source>
        <dbReference type="PROSITE-ProRule" id="PRU00221"/>
    </source>
</evidence>
<keyword evidence="3" id="KW-0963">Cytoplasm</keyword>
<dbReference type="InterPro" id="IPR019775">
    <property type="entry name" value="WD40_repeat_CS"/>
</dbReference>
<dbReference type="Proteomes" id="UP000792457">
    <property type="component" value="Unassembled WGS sequence"/>
</dbReference>
<dbReference type="InterPro" id="IPR015943">
    <property type="entry name" value="WD40/YVTN_repeat-like_dom_sf"/>
</dbReference>
<evidence type="ECO:0000313" key="10">
    <source>
        <dbReference type="Proteomes" id="UP000792457"/>
    </source>
</evidence>
<evidence type="ECO:0000313" key="9">
    <source>
        <dbReference type="EMBL" id="KAG8229095.1"/>
    </source>
</evidence>
<organism evidence="9 10">
    <name type="scientific">Ladona fulva</name>
    <name type="common">Scarce chaser dragonfly</name>
    <name type="synonym">Libellula fulva</name>
    <dbReference type="NCBI Taxonomy" id="123851"/>
    <lineage>
        <taxon>Eukaryota</taxon>
        <taxon>Metazoa</taxon>
        <taxon>Ecdysozoa</taxon>
        <taxon>Arthropoda</taxon>
        <taxon>Hexapoda</taxon>
        <taxon>Insecta</taxon>
        <taxon>Pterygota</taxon>
        <taxon>Palaeoptera</taxon>
        <taxon>Odonata</taxon>
        <taxon>Epiprocta</taxon>
        <taxon>Anisoptera</taxon>
        <taxon>Libelluloidea</taxon>
        <taxon>Libellulidae</taxon>
        <taxon>Ladona</taxon>
    </lineage>
</organism>
<reference evidence="9" key="2">
    <citation type="submission" date="2017-10" db="EMBL/GenBank/DDBJ databases">
        <title>Ladona fulva Genome sequencing and assembly.</title>
        <authorList>
            <person name="Murali S."/>
            <person name="Richards S."/>
            <person name="Bandaranaike D."/>
            <person name="Bellair M."/>
            <person name="Blankenburg K."/>
            <person name="Chao H."/>
            <person name="Dinh H."/>
            <person name="Doddapaneni H."/>
            <person name="Dugan-Rocha S."/>
            <person name="Elkadiri S."/>
            <person name="Gnanaolivu R."/>
            <person name="Hernandez B."/>
            <person name="Skinner E."/>
            <person name="Javaid M."/>
            <person name="Lee S."/>
            <person name="Li M."/>
            <person name="Ming W."/>
            <person name="Munidasa M."/>
            <person name="Muniz J."/>
            <person name="Nguyen L."/>
            <person name="Hughes D."/>
            <person name="Osuji N."/>
            <person name="Pu L.-L."/>
            <person name="Puazo M."/>
            <person name="Qu C."/>
            <person name="Quiroz J."/>
            <person name="Raj R."/>
            <person name="Weissenberger G."/>
            <person name="Xin Y."/>
            <person name="Zou X."/>
            <person name="Han Y."/>
            <person name="Worley K."/>
            <person name="Muzny D."/>
            <person name="Gibbs R."/>
        </authorList>
    </citation>
    <scope>NUCLEOTIDE SEQUENCE</scope>
    <source>
        <strain evidence="9">Sampled in the wild</strain>
    </source>
</reference>
<dbReference type="InterPro" id="IPR020472">
    <property type="entry name" value="WD40_PAC1"/>
</dbReference>
<dbReference type="PANTHER" id="PTHR19855:SF12">
    <property type="entry name" value="WD REPEAT-CONTAINING PROTEIN 37"/>
    <property type="match status" value="1"/>
</dbReference>
<dbReference type="InterPro" id="IPR036322">
    <property type="entry name" value="WD40_repeat_dom_sf"/>
</dbReference>
<dbReference type="GO" id="GO:0005634">
    <property type="term" value="C:nucleus"/>
    <property type="evidence" value="ECO:0007669"/>
    <property type="project" value="UniProtKB-SubCell"/>
</dbReference>
<dbReference type="PRINTS" id="PR00320">
    <property type="entry name" value="GPROTEINBRPT"/>
</dbReference>
<dbReference type="SUPFAM" id="SSF50978">
    <property type="entry name" value="WD40 repeat-like"/>
    <property type="match status" value="1"/>
</dbReference>
<keyword evidence="6" id="KW-0539">Nucleus</keyword>
<reference evidence="9" key="1">
    <citation type="submission" date="2013-04" db="EMBL/GenBank/DDBJ databases">
        <authorList>
            <person name="Qu J."/>
            <person name="Murali S.C."/>
            <person name="Bandaranaike D."/>
            <person name="Bellair M."/>
            <person name="Blankenburg K."/>
            <person name="Chao H."/>
            <person name="Dinh H."/>
            <person name="Doddapaneni H."/>
            <person name="Downs B."/>
            <person name="Dugan-Rocha S."/>
            <person name="Elkadiri S."/>
            <person name="Gnanaolivu R.D."/>
            <person name="Hernandez B."/>
            <person name="Javaid M."/>
            <person name="Jayaseelan J.C."/>
            <person name="Lee S."/>
            <person name="Li M."/>
            <person name="Ming W."/>
            <person name="Munidasa M."/>
            <person name="Muniz J."/>
            <person name="Nguyen L."/>
            <person name="Ongeri F."/>
            <person name="Osuji N."/>
            <person name="Pu L.-L."/>
            <person name="Puazo M."/>
            <person name="Qu C."/>
            <person name="Quiroz J."/>
            <person name="Raj R."/>
            <person name="Weissenberger G."/>
            <person name="Xin Y."/>
            <person name="Zou X."/>
            <person name="Han Y."/>
            <person name="Richards S."/>
            <person name="Worley K."/>
            <person name="Muzny D."/>
            <person name="Gibbs R."/>
        </authorList>
    </citation>
    <scope>NUCLEOTIDE SEQUENCE</scope>
    <source>
        <strain evidence="9">Sampled in the wild</strain>
    </source>
</reference>
<keyword evidence="5" id="KW-0677">Repeat</keyword>
<dbReference type="PROSITE" id="PS50082">
    <property type="entry name" value="WD_REPEATS_2"/>
    <property type="match status" value="2"/>
</dbReference>
<sequence>MYKFFVEGTGGISDAPTLRTPLVELRGHWQHGMSGVMQGSGAQGPGVVVSAADWLPGGDQVVTASWDRTACLYDACTGEVIQTLTGHDQELSNVSCHPTQRLCVTSSRDTTFRLWDFREPVHSVSVFQGHTEMVTCAVFAREDKLVSGSDDRSAKVWDVRNMRSPLAAIRTDSAVNRLSVSPSSGLIAIPHDNRQVRLFDLNGQRVARLPRNSRQGHRRMVCSVAWADESLPSYSPPWSCNFFSCGFDRMVLGWSIQPCKD</sequence>
<dbReference type="Gene3D" id="2.130.10.10">
    <property type="entry name" value="YVTN repeat-like/Quinoprotein amine dehydrogenase"/>
    <property type="match status" value="2"/>
</dbReference>
<evidence type="ECO:0000256" key="1">
    <source>
        <dbReference type="ARBA" id="ARBA00004123"/>
    </source>
</evidence>
<dbReference type="PROSITE" id="PS00678">
    <property type="entry name" value="WD_REPEATS_1"/>
    <property type="match status" value="1"/>
</dbReference>
<dbReference type="Pfam" id="PF00400">
    <property type="entry name" value="WD40"/>
    <property type="match status" value="3"/>
</dbReference>
<evidence type="ECO:0000256" key="7">
    <source>
        <dbReference type="ARBA" id="ARBA00040954"/>
    </source>
</evidence>